<dbReference type="AlphaFoldDB" id="A0AAW3T7E6"/>
<accession>A0AAW3T7E6</accession>
<feature type="domain" description="NusB/RsmB/TIM44" evidence="8">
    <location>
        <begin position="6"/>
        <end position="133"/>
    </location>
</feature>
<evidence type="ECO:0000256" key="1">
    <source>
        <dbReference type="ARBA" id="ARBA00005952"/>
    </source>
</evidence>
<dbReference type="InterPro" id="IPR035926">
    <property type="entry name" value="NusB-like_sf"/>
</dbReference>
<dbReference type="GO" id="GO:0006353">
    <property type="term" value="P:DNA-templated transcription termination"/>
    <property type="evidence" value="ECO:0007669"/>
    <property type="project" value="UniProtKB-UniRule"/>
</dbReference>
<reference evidence="9 10" key="1">
    <citation type="submission" date="2020-07" db="EMBL/GenBank/DDBJ databases">
        <title>Above-ground endophytic microbial communities from plants in different locations in the United States.</title>
        <authorList>
            <person name="Frank C."/>
        </authorList>
    </citation>
    <scope>NUCLEOTIDE SEQUENCE [LARGE SCALE GENOMIC DNA]</scope>
    <source>
        <strain evidence="9 10">WPL5_2</strain>
    </source>
</reference>
<evidence type="ECO:0000256" key="4">
    <source>
        <dbReference type="ARBA" id="ARBA00023015"/>
    </source>
</evidence>
<protein>
    <recommendedName>
        <fullName evidence="6">Transcription antitermination protein NusB</fullName>
    </recommendedName>
    <alternativeName>
        <fullName evidence="6">Antitermination factor NusB</fullName>
    </alternativeName>
</protein>
<evidence type="ECO:0000256" key="7">
    <source>
        <dbReference type="SAM" id="MobiDB-lite"/>
    </source>
</evidence>
<proteinExistence type="inferred from homology"/>
<dbReference type="PANTHER" id="PTHR11078:SF3">
    <property type="entry name" value="ANTITERMINATION NUSB DOMAIN-CONTAINING PROTEIN"/>
    <property type="match status" value="1"/>
</dbReference>
<comment type="function">
    <text evidence="6">Involved in transcription antitermination. Required for transcription of ribosomal RNA (rRNA) genes. Binds specifically to the boxA antiterminator sequence of the ribosomal RNA (rrn) operons.</text>
</comment>
<sequence>MSARSKARKRALDMLYVAEVRDLPIADVLATETVRHLDQPERASSWDYARQIVTGVDDDRAVVDEIIVEHAQGWSIARMPVLDRCILRMGVWELRFNAEVPDAVAIAEAVELAQSLSTEESAGFVNGVLGAVAGGRGAAGRKADDGDAAPSGRTVAGDQESR</sequence>
<keyword evidence="2 6" id="KW-0889">Transcription antitermination</keyword>
<dbReference type="SUPFAM" id="SSF48013">
    <property type="entry name" value="NusB-like"/>
    <property type="match status" value="1"/>
</dbReference>
<dbReference type="NCBIfam" id="TIGR01951">
    <property type="entry name" value="nusB"/>
    <property type="match status" value="1"/>
</dbReference>
<dbReference type="InterPro" id="IPR006027">
    <property type="entry name" value="NusB_RsmB_TIM44"/>
</dbReference>
<comment type="similarity">
    <text evidence="1 6">Belongs to the NusB family.</text>
</comment>
<gene>
    <name evidence="6" type="primary">nusB</name>
    <name evidence="9" type="ORF">FHW23_001728</name>
</gene>
<comment type="caution">
    <text evidence="9">The sequence shown here is derived from an EMBL/GenBank/DDBJ whole genome shotgun (WGS) entry which is preliminary data.</text>
</comment>
<keyword evidence="5 6" id="KW-0804">Transcription</keyword>
<keyword evidence="4 6" id="KW-0805">Transcription regulation</keyword>
<evidence type="ECO:0000256" key="2">
    <source>
        <dbReference type="ARBA" id="ARBA00022814"/>
    </source>
</evidence>
<dbReference type="RefSeq" id="WP_182515851.1">
    <property type="nucleotide sequence ID" value="NZ_JACGXP010000002.1"/>
</dbReference>
<evidence type="ECO:0000259" key="8">
    <source>
        <dbReference type="Pfam" id="PF01029"/>
    </source>
</evidence>
<evidence type="ECO:0000256" key="3">
    <source>
        <dbReference type="ARBA" id="ARBA00022884"/>
    </source>
</evidence>
<evidence type="ECO:0000313" key="10">
    <source>
        <dbReference type="Proteomes" id="UP000590225"/>
    </source>
</evidence>
<organism evidence="9 10">
    <name type="scientific">Curtobacterium pusillum</name>
    <dbReference type="NCBI Taxonomy" id="69373"/>
    <lineage>
        <taxon>Bacteria</taxon>
        <taxon>Bacillati</taxon>
        <taxon>Actinomycetota</taxon>
        <taxon>Actinomycetes</taxon>
        <taxon>Micrococcales</taxon>
        <taxon>Microbacteriaceae</taxon>
        <taxon>Curtobacterium</taxon>
    </lineage>
</organism>
<dbReference type="Gene3D" id="1.10.940.10">
    <property type="entry name" value="NusB-like"/>
    <property type="match status" value="1"/>
</dbReference>
<dbReference type="EMBL" id="JACGXP010000002">
    <property type="protein sequence ID" value="MBA8990482.1"/>
    <property type="molecule type" value="Genomic_DNA"/>
</dbReference>
<dbReference type="InterPro" id="IPR011605">
    <property type="entry name" value="NusB_fam"/>
</dbReference>
<feature type="region of interest" description="Disordered" evidence="7">
    <location>
        <begin position="136"/>
        <end position="162"/>
    </location>
</feature>
<dbReference type="PANTHER" id="PTHR11078">
    <property type="entry name" value="N UTILIZATION SUBSTANCE PROTEIN B-RELATED"/>
    <property type="match status" value="1"/>
</dbReference>
<dbReference type="Proteomes" id="UP000590225">
    <property type="component" value="Unassembled WGS sequence"/>
</dbReference>
<dbReference type="GO" id="GO:0005829">
    <property type="term" value="C:cytosol"/>
    <property type="evidence" value="ECO:0007669"/>
    <property type="project" value="TreeGrafter"/>
</dbReference>
<evidence type="ECO:0000256" key="5">
    <source>
        <dbReference type="ARBA" id="ARBA00023163"/>
    </source>
</evidence>
<dbReference type="HAMAP" id="MF_00073">
    <property type="entry name" value="NusB"/>
    <property type="match status" value="1"/>
</dbReference>
<name>A0AAW3T7E6_9MICO</name>
<keyword evidence="3 6" id="KW-0694">RNA-binding</keyword>
<dbReference type="GO" id="GO:0031564">
    <property type="term" value="P:transcription antitermination"/>
    <property type="evidence" value="ECO:0007669"/>
    <property type="project" value="UniProtKB-KW"/>
</dbReference>
<evidence type="ECO:0000313" key="9">
    <source>
        <dbReference type="EMBL" id="MBA8990482.1"/>
    </source>
</evidence>
<evidence type="ECO:0000256" key="6">
    <source>
        <dbReference type="HAMAP-Rule" id="MF_00073"/>
    </source>
</evidence>
<dbReference type="Pfam" id="PF01029">
    <property type="entry name" value="NusB"/>
    <property type="match status" value="1"/>
</dbReference>
<dbReference type="GO" id="GO:0003723">
    <property type="term" value="F:RNA binding"/>
    <property type="evidence" value="ECO:0007669"/>
    <property type="project" value="UniProtKB-UniRule"/>
</dbReference>